<evidence type="ECO:0000313" key="10">
    <source>
        <dbReference type="Proteomes" id="UP000030012"/>
    </source>
</evidence>
<protein>
    <recommendedName>
        <fullName evidence="6">RNA polymerase sigma factor</fullName>
    </recommendedName>
</protein>
<feature type="domain" description="RNA polymerase sigma factor 70 region 4 type 2" evidence="8">
    <location>
        <begin position="107"/>
        <end position="158"/>
    </location>
</feature>
<dbReference type="InterPro" id="IPR014284">
    <property type="entry name" value="RNA_pol_sigma-70_dom"/>
</dbReference>
<evidence type="ECO:0000256" key="5">
    <source>
        <dbReference type="ARBA" id="ARBA00023163"/>
    </source>
</evidence>
<dbReference type="PROSITE" id="PS01063">
    <property type="entry name" value="SIGMA70_ECF"/>
    <property type="match status" value="1"/>
</dbReference>
<keyword evidence="5 6" id="KW-0804">Transcription</keyword>
<dbReference type="InterPro" id="IPR039425">
    <property type="entry name" value="RNA_pol_sigma-70-like"/>
</dbReference>
<dbReference type="InterPro" id="IPR000838">
    <property type="entry name" value="RNA_pol_sigma70_ECF_CS"/>
</dbReference>
<dbReference type="GO" id="GO:0016987">
    <property type="term" value="F:sigma factor activity"/>
    <property type="evidence" value="ECO:0007669"/>
    <property type="project" value="UniProtKB-KW"/>
</dbReference>
<reference evidence="9 10" key="1">
    <citation type="submission" date="2014-01" db="EMBL/GenBank/DDBJ databases">
        <title>Plasmidome dynamics in the species complex Clostridium novyi sensu lato converts strains of independent lineages into distinctly different pathogens.</title>
        <authorList>
            <person name="Skarin H."/>
            <person name="Segerman B."/>
        </authorList>
    </citation>
    <scope>NUCLEOTIDE SEQUENCE [LARGE SCALE GENOMIC DNA]</scope>
    <source>
        <strain evidence="9 10">4552</strain>
    </source>
</reference>
<evidence type="ECO:0000256" key="4">
    <source>
        <dbReference type="ARBA" id="ARBA00023125"/>
    </source>
</evidence>
<dbReference type="NCBIfam" id="TIGR02937">
    <property type="entry name" value="sigma70-ECF"/>
    <property type="match status" value="1"/>
</dbReference>
<dbReference type="OrthoDB" id="9784984at2"/>
<dbReference type="SUPFAM" id="SSF88946">
    <property type="entry name" value="Sigma2 domain of RNA polymerase sigma factors"/>
    <property type="match status" value="1"/>
</dbReference>
<feature type="domain" description="RNA polymerase sigma-70 region 2" evidence="7">
    <location>
        <begin position="9"/>
        <end position="74"/>
    </location>
</feature>
<dbReference type="PANTHER" id="PTHR43133:SF8">
    <property type="entry name" value="RNA POLYMERASE SIGMA FACTOR HI_1459-RELATED"/>
    <property type="match status" value="1"/>
</dbReference>
<organism evidence="9 10">
    <name type="scientific">Clostridium novyi A str. 4552</name>
    <dbReference type="NCBI Taxonomy" id="1444289"/>
    <lineage>
        <taxon>Bacteria</taxon>
        <taxon>Bacillati</taxon>
        <taxon>Bacillota</taxon>
        <taxon>Clostridia</taxon>
        <taxon>Eubacteriales</taxon>
        <taxon>Clostridiaceae</taxon>
        <taxon>Clostridium</taxon>
    </lineage>
</organism>
<dbReference type="InterPro" id="IPR013324">
    <property type="entry name" value="RNA_pol_sigma_r3/r4-like"/>
</dbReference>
<dbReference type="CDD" id="cd06171">
    <property type="entry name" value="Sigma70_r4"/>
    <property type="match status" value="1"/>
</dbReference>
<evidence type="ECO:0000256" key="1">
    <source>
        <dbReference type="ARBA" id="ARBA00010641"/>
    </source>
</evidence>
<evidence type="ECO:0000259" key="7">
    <source>
        <dbReference type="Pfam" id="PF04542"/>
    </source>
</evidence>
<keyword evidence="4 6" id="KW-0238">DNA-binding</keyword>
<dbReference type="AlphaFoldDB" id="A0A0A0I5Z7"/>
<keyword evidence="3 6" id="KW-0731">Sigma factor</keyword>
<dbReference type="Pfam" id="PF04542">
    <property type="entry name" value="Sigma70_r2"/>
    <property type="match status" value="1"/>
</dbReference>
<evidence type="ECO:0000256" key="2">
    <source>
        <dbReference type="ARBA" id="ARBA00023015"/>
    </source>
</evidence>
<dbReference type="InterPro" id="IPR013249">
    <property type="entry name" value="RNA_pol_sigma70_r4_t2"/>
</dbReference>
<dbReference type="GO" id="GO:0006352">
    <property type="term" value="P:DNA-templated transcription initiation"/>
    <property type="evidence" value="ECO:0007669"/>
    <property type="project" value="InterPro"/>
</dbReference>
<name>A0A0A0I5Z7_CLONO</name>
<dbReference type="PANTHER" id="PTHR43133">
    <property type="entry name" value="RNA POLYMERASE ECF-TYPE SIGMA FACTO"/>
    <property type="match status" value="1"/>
</dbReference>
<dbReference type="Gene3D" id="1.10.10.10">
    <property type="entry name" value="Winged helix-like DNA-binding domain superfamily/Winged helix DNA-binding domain"/>
    <property type="match status" value="1"/>
</dbReference>
<comment type="caution">
    <text evidence="9">The sequence shown here is derived from an EMBL/GenBank/DDBJ whole genome shotgun (WGS) entry which is preliminary data.</text>
</comment>
<dbReference type="RefSeq" id="WP_039255873.1">
    <property type="nucleotide sequence ID" value="NZ_JENJ01000047.1"/>
</dbReference>
<proteinExistence type="inferred from homology"/>
<dbReference type="Proteomes" id="UP000030012">
    <property type="component" value="Unassembled WGS sequence"/>
</dbReference>
<dbReference type="InterPro" id="IPR013325">
    <property type="entry name" value="RNA_pol_sigma_r2"/>
</dbReference>
<dbReference type="InterPro" id="IPR007627">
    <property type="entry name" value="RNA_pol_sigma70_r2"/>
</dbReference>
<keyword evidence="2 6" id="KW-0805">Transcription regulation</keyword>
<dbReference type="EMBL" id="JENJ01000047">
    <property type="protein sequence ID" value="KGM95110.1"/>
    <property type="molecule type" value="Genomic_DNA"/>
</dbReference>
<dbReference type="Pfam" id="PF08281">
    <property type="entry name" value="Sigma70_r4_2"/>
    <property type="match status" value="1"/>
</dbReference>
<dbReference type="GO" id="GO:0003677">
    <property type="term" value="F:DNA binding"/>
    <property type="evidence" value="ECO:0007669"/>
    <property type="project" value="UniProtKB-KW"/>
</dbReference>
<dbReference type="Gene3D" id="1.10.1740.10">
    <property type="match status" value="1"/>
</dbReference>
<dbReference type="InterPro" id="IPR036388">
    <property type="entry name" value="WH-like_DNA-bd_sf"/>
</dbReference>
<accession>A0A0A0I5Z7</accession>
<evidence type="ECO:0000256" key="6">
    <source>
        <dbReference type="RuleBase" id="RU000716"/>
    </source>
</evidence>
<dbReference type="GO" id="GO:0006950">
    <property type="term" value="P:response to stress"/>
    <property type="evidence" value="ECO:0007669"/>
    <property type="project" value="UniProtKB-ARBA"/>
</dbReference>
<comment type="similarity">
    <text evidence="1 6">Belongs to the sigma-70 factor family. ECF subfamily.</text>
</comment>
<gene>
    <name evidence="9" type="ORF">Z968_09920</name>
</gene>
<evidence type="ECO:0000259" key="8">
    <source>
        <dbReference type="Pfam" id="PF08281"/>
    </source>
</evidence>
<evidence type="ECO:0000256" key="3">
    <source>
        <dbReference type="ARBA" id="ARBA00023082"/>
    </source>
</evidence>
<dbReference type="SUPFAM" id="SSF88659">
    <property type="entry name" value="Sigma3 and sigma4 domains of RNA polymerase sigma factors"/>
    <property type="match status" value="1"/>
</dbReference>
<evidence type="ECO:0000313" key="9">
    <source>
        <dbReference type="EMBL" id="KGM95110.1"/>
    </source>
</evidence>
<sequence>MSSDILLELYKRQARIIFAYLIKSGCKSDDAEDIVQDSFVKAIEFMDGVDNDKVSSWLFVVAMNNYKNRLKRKKIVTEISIDDDKFYRIMVSSRNVQQEVLQQEEKRYIDYCLSKLKEEYRMLLIFKYDLELSYKEISKLIGFSENVVKTYLYRARNKFKEIWREEYNGKNR</sequence>